<dbReference type="AlphaFoldDB" id="A0A9K3N9X2"/>
<proteinExistence type="predicted"/>
<organism evidence="1 2">
    <name type="scientific">Helianthus annuus</name>
    <name type="common">Common sunflower</name>
    <dbReference type="NCBI Taxonomy" id="4232"/>
    <lineage>
        <taxon>Eukaryota</taxon>
        <taxon>Viridiplantae</taxon>
        <taxon>Streptophyta</taxon>
        <taxon>Embryophyta</taxon>
        <taxon>Tracheophyta</taxon>
        <taxon>Spermatophyta</taxon>
        <taxon>Magnoliopsida</taxon>
        <taxon>eudicotyledons</taxon>
        <taxon>Gunneridae</taxon>
        <taxon>Pentapetalae</taxon>
        <taxon>asterids</taxon>
        <taxon>campanulids</taxon>
        <taxon>Asterales</taxon>
        <taxon>Asteraceae</taxon>
        <taxon>Asteroideae</taxon>
        <taxon>Heliantheae alliance</taxon>
        <taxon>Heliantheae</taxon>
        <taxon>Helianthus</taxon>
    </lineage>
</organism>
<dbReference type="Gene3D" id="2.40.50.140">
    <property type="entry name" value="Nucleic acid-binding proteins"/>
    <property type="match status" value="1"/>
</dbReference>
<dbReference type="Proteomes" id="UP000215914">
    <property type="component" value="Unassembled WGS sequence"/>
</dbReference>
<evidence type="ECO:0000313" key="1">
    <source>
        <dbReference type="EMBL" id="KAF5792396.1"/>
    </source>
</evidence>
<sequence length="123" mass="13804">MDQSVGVMFKSDPPISAFLQQPITALSTSVAMARNDSVAGYSEKWTTLEAILTHGRRNKHHMCAEFTCRVEVTRIRNSQEWFRLTCGGGNCMKGVGREDNDMWCDGCENPVVFPRGRFVSKNV</sequence>
<name>A0A9K3N9X2_HELAN</name>
<dbReference type="InterPro" id="IPR012340">
    <property type="entry name" value="NA-bd_OB-fold"/>
</dbReference>
<dbReference type="Gramene" id="mRNA:HanXRQr2_Chr09g0405561">
    <property type="protein sequence ID" value="mRNA:HanXRQr2_Chr09g0405561"/>
    <property type="gene ID" value="HanXRQr2_Chr09g0405561"/>
</dbReference>
<comment type="caution">
    <text evidence="1">The sequence shown here is derived from an EMBL/GenBank/DDBJ whole genome shotgun (WGS) entry which is preliminary data.</text>
</comment>
<protein>
    <submittedName>
        <fullName evidence="1">Uncharacterized protein</fullName>
    </submittedName>
</protein>
<gene>
    <name evidence="1" type="ORF">HanXRQr2_Chr09g0405561</name>
</gene>
<keyword evidence="2" id="KW-1185">Reference proteome</keyword>
<evidence type="ECO:0000313" key="2">
    <source>
        <dbReference type="Proteomes" id="UP000215914"/>
    </source>
</evidence>
<accession>A0A9K3N9X2</accession>
<reference evidence="1" key="1">
    <citation type="journal article" date="2017" name="Nature">
        <title>The sunflower genome provides insights into oil metabolism, flowering and Asterid evolution.</title>
        <authorList>
            <person name="Badouin H."/>
            <person name="Gouzy J."/>
            <person name="Grassa C.J."/>
            <person name="Murat F."/>
            <person name="Staton S.E."/>
            <person name="Cottret L."/>
            <person name="Lelandais-Briere C."/>
            <person name="Owens G.L."/>
            <person name="Carrere S."/>
            <person name="Mayjonade B."/>
            <person name="Legrand L."/>
            <person name="Gill N."/>
            <person name="Kane N.C."/>
            <person name="Bowers J.E."/>
            <person name="Hubner S."/>
            <person name="Bellec A."/>
            <person name="Berard A."/>
            <person name="Berges H."/>
            <person name="Blanchet N."/>
            <person name="Boniface M.C."/>
            <person name="Brunel D."/>
            <person name="Catrice O."/>
            <person name="Chaidir N."/>
            <person name="Claudel C."/>
            <person name="Donnadieu C."/>
            <person name="Faraut T."/>
            <person name="Fievet G."/>
            <person name="Helmstetter N."/>
            <person name="King M."/>
            <person name="Knapp S.J."/>
            <person name="Lai Z."/>
            <person name="Le Paslier M.C."/>
            <person name="Lippi Y."/>
            <person name="Lorenzon L."/>
            <person name="Mandel J.R."/>
            <person name="Marage G."/>
            <person name="Marchand G."/>
            <person name="Marquand E."/>
            <person name="Bret-Mestries E."/>
            <person name="Morien E."/>
            <person name="Nambeesan S."/>
            <person name="Nguyen T."/>
            <person name="Pegot-Espagnet P."/>
            <person name="Pouilly N."/>
            <person name="Raftis F."/>
            <person name="Sallet E."/>
            <person name="Schiex T."/>
            <person name="Thomas J."/>
            <person name="Vandecasteele C."/>
            <person name="Vares D."/>
            <person name="Vear F."/>
            <person name="Vautrin S."/>
            <person name="Crespi M."/>
            <person name="Mangin B."/>
            <person name="Burke J.M."/>
            <person name="Salse J."/>
            <person name="Munos S."/>
            <person name="Vincourt P."/>
            <person name="Rieseberg L.H."/>
            <person name="Langlade N.B."/>
        </authorList>
    </citation>
    <scope>NUCLEOTIDE SEQUENCE</scope>
    <source>
        <tissue evidence="1">Leaves</tissue>
    </source>
</reference>
<dbReference type="EMBL" id="MNCJ02000324">
    <property type="protein sequence ID" value="KAF5792396.1"/>
    <property type="molecule type" value="Genomic_DNA"/>
</dbReference>
<reference evidence="1" key="2">
    <citation type="submission" date="2020-06" db="EMBL/GenBank/DDBJ databases">
        <title>Helianthus annuus Genome sequencing and assembly Release 2.</title>
        <authorList>
            <person name="Gouzy J."/>
            <person name="Langlade N."/>
            <person name="Munos S."/>
        </authorList>
    </citation>
    <scope>NUCLEOTIDE SEQUENCE</scope>
    <source>
        <tissue evidence="1">Leaves</tissue>
    </source>
</reference>